<protein>
    <submittedName>
        <fullName evidence="2">Glycosyltransferase family 2 protein</fullName>
    </submittedName>
</protein>
<organism evidence="2 3">
    <name type="scientific">Amphritea opalescens</name>
    <dbReference type="NCBI Taxonomy" id="2490544"/>
    <lineage>
        <taxon>Bacteria</taxon>
        <taxon>Pseudomonadati</taxon>
        <taxon>Pseudomonadota</taxon>
        <taxon>Gammaproteobacteria</taxon>
        <taxon>Oceanospirillales</taxon>
        <taxon>Oceanospirillaceae</taxon>
        <taxon>Amphritea</taxon>
    </lineage>
</organism>
<dbReference type="PANTHER" id="PTHR10859">
    <property type="entry name" value="GLYCOSYL TRANSFERASE"/>
    <property type="match status" value="1"/>
</dbReference>
<dbReference type="GO" id="GO:0016740">
    <property type="term" value="F:transferase activity"/>
    <property type="evidence" value="ECO:0007669"/>
    <property type="project" value="UniProtKB-KW"/>
</dbReference>
<dbReference type="SUPFAM" id="SSF53448">
    <property type="entry name" value="Nucleotide-diphospho-sugar transferases"/>
    <property type="match status" value="1"/>
</dbReference>
<dbReference type="PANTHER" id="PTHR10859:SF91">
    <property type="entry name" value="DOLICHYL-PHOSPHATE BETA-GLUCOSYLTRANSFERASE"/>
    <property type="match status" value="1"/>
</dbReference>
<dbReference type="GO" id="GO:0006487">
    <property type="term" value="P:protein N-linked glycosylation"/>
    <property type="evidence" value="ECO:0007669"/>
    <property type="project" value="TreeGrafter"/>
</dbReference>
<comment type="caution">
    <text evidence="2">The sequence shown here is derived from an EMBL/GenBank/DDBJ whole genome shotgun (WGS) entry which is preliminary data.</text>
</comment>
<evidence type="ECO:0000259" key="1">
    <source>
        <dbReference type="Pfam" id="PF00535"/>
    </source>
</evidence>
<accession>A0A430KR25</accession>
<dbReference type="RefSeq" id="WP_126158464.1">
    <property type="nucleotide sequence ID" value="NZ_RQXW01000007.1"/>
</dbReference>
<keyword evidence="2" id="KW-0808">Transferase</keyword>
<name>A0A430KR25_9GAMM</name>
<evidence type="ECO:0000313" key="3">
    <source>
        <dbReference type="Proteomes" id="UP000283087"/>
    </source>
</evidence>
<gene>
    <name evidence="2" type="ORF">EH243_09755</name>
</gene>
<sequence>MAESVLAESAFKPIVVIPVYNHEEAISVTLADVLRFGYPVLLVDDGSSAKCRDVLVGLRDQYAGRVSLMRLEQNGGKGAAVKAGLRQALEAGYSHAVQVDADGQHDLDDIPLFMEVAYSSPEALVIGYPRYDESVPTHRYLARYLTHIWVWINTLSFLVKDTMCGFRVYPLTQVVSLLQEDCCGDRMEFDTEVVVRWVWRGLAVENLPTKVHYPIDGVSHFNAVKDNVLISRMHAKLFFGMLLRLPRLMRKKLNV</sequence>
<evidence type="ECO:0000313" key="2">
    <source>
        <dbReference type="EMBL" id="RTE65957.1"/>
    </source>
</evidence>
<feature type="domain" description="Glycosyltransferase 2-like" evidence="1">
    <location>
        <begin position="15"/>
        <end position="149"/>
    </location>
</feature>
<dbReference type="InterPro" id="IPR001173">
    <property type="entry name" value="Glyco_trans_2-like"/>
</dbReference>
<dbReference type="OrthoDB" id="9808633at2"/>
<dbReference type="EMBL" id="RQXW01000007">
    <property type="protein sequence ID" value="RTE65957.1"/>
    <property type="molecule type" value="Genomic_DNA"/>
</dbReference>
<dbReference type="Gene3D" id="3.90.550.10">
    <property type="entry name" value="Spore Coat Polysaccharide Biosynthesis Protein SpsA, Chain A"/>
    <property type="match status" value="1"/>
</dbReference>
<reference evidence="2 3" key="1">
    <citation type="submission" date="2018-11" db="EMBL/GenBank/DDBJ databases">
        <title>The draft genome sequence of Amphritea opalescens ANRC-JH13T.</title>
        <authorList>
            <person name="Fang Z."/>
            <person name="Zhang Y."/>
            <person name="Han X."/>
        </authorList>
    </citation>
    <scope>NUCLEOTIDE SEQUENCE [LARGE SCALE GENOMIC DNA]</scope>
    <source>
        <strain evidence="2 3">ANRC-JH13</strain>
    </source>
</reference>
<dbReference type="Proteomes" id="UP000283087">
    <property type="component" value="Unassembled WGS sequence"/>
</dbReference>
<dbReference type="AlphaFoldDB" id="A0A430KR25"/>
<keyword evidence="3" id="KW-1185">Reference proteome</keyword>
<dbReference type="InterPro" id="IPR029044">
    <property type="entry name" value="Nucleotide-diphossugar_trans"/>
</dbReference>
<dbReference type="Pfam" id="PF00535">
    <property type="entry name" value="Glycos_transf_2"/>
    <property type="match status" value="1"/>
</dbReference>
<dbReference type="CDD" id="cd04179">
    <property type="entry name" value="DPM_DPG-synthase_like"/>
    <property type="match status" value="1"/>
</dbReference>
<proteinExistence type="predicted"/>